<reference evidence="3" key="1">
    <citation type="journal article" date="2019" name="Int. J. Syst. Evol. Microbiol.">
        <title>The Global Catalogue of Microorganisms (GCM) 10K type strain sequencing project: providing services to taxonomists for standard genome sequencing and annotation.</title>
        <authorList>
            <consortium name="The Broad Institute Genomics Platform"/>
            <consortium name="The Broad Institute Genome Sequencing Center for Infectious Disease"/>
            <person name="Wu L."/>
            <person name="Ma J."/>
        </authorList>
    </citation>
    <scope>NUCLEOTIDE SEQUENCE [LARGE SCALE GENOMIC DNA]</scope>
    <source>
        <strain evidence="3">CGMCC 4.7638</strain>
    </source>
</reference>
<evidence type="ECO:0000313" key="3">
    <source>
        <dbReference type="Proteomes" id="UP001597542"/>
    </source>
</evidence>
<protein>
    <submittedName>
        <fullName evidence="2">Uncharacterized protein</fullName>
    </submittedName>
</protein>
<keyword evidence="3" id="KW-1185">Reference proteome</keyword>
<dbReference type="RefSeq" id="WP_344283220.1">
    <property type="nucleotide sequence ID" value="NZ_BAAAHV010000022.1"/>
</dbReference>
<dbReference type="EMBL" id="JBHUKQ010000014">
    <property type="protein sequence ID" value="MFD2484146.1"/>
    <property type="molecule type" value="Genomic_DNA"/>
</dbReference>
<comment type="caution">
    <text evidence="2">The sequence shown here is derived from an EMBL/GenBank/DDBJ whole genome shotgun (WGS) entry which is preliminary data.</text>
</comment>
<organism evidence="2 3">
    <name type="scientific">Amycolatopsis albidoflavus</name>
    <dbReference type="NCBI Taxonomy" id="102226"/>
    <lineage>
        <taxon>Bacteria</taxon>
        <taxon>Bacillati</taxon>
        <taxon>Actinomycetota</taxon>
        <taxon>Actinomycetes</taxon>
        <taxon>Pseudonocardiales</taxon>
        <taxon>Pseudonocardiaceae</taxon>
        <taxon>Amycolatopsis</taxon>
    </lineage>
</organism>
<evidence type="ECO:0000313" key="2">
    <source>
        <dbReference type="EMBL" id="MFD2484146.1"/>
    </source>
</evidence>
<gene>
    <name evidence="2" type="ORF">ACFSUT_27975</name>
</gene>
<accession>A0ABW5I488</accession>
<feature type="region of interest" description="Disordered" evidence="1">
    <location>
        <begin position="50"/>
        <end position="70"/>
    </location>
</feature>
<dbReference type="Proteomes" id="UP001597542">
    <property type="component" value="Unassembled WGS sequence"/>
</dbReference>
<name>A0ABW5I488_9PSEU</name>
<sequence length="128" mass="14243">MANQRAEDAFKANFWTTRDLWTLFGNVTAADGTDRTKDLINFMRWRTGDPDAKLPTPATRAGDGHDPHDNVDRYIESRLTDLARLRAEAHAALDRGVDVDDILDHVEDAGRQIDAAGARVAKLKGERS</sequence>
<evidence type="ECO:0000256" key="1">
    <source>
        <dbReference type="SAM" id="MobiDB-lite"/>
    </source>
</evidence>
<proteinExistence type="predicted"/>